<proteinExistence type="predicted"/>
<reference evidence="3" key="1">
    <citation type="submission" date="2016-10" db="EMBL/GenBank/DDBJ databases">
        <authorList>
            <person name="Varghese N."/>
            <person name="Submissions S."/>
        </authorList>
    </citation>
    <scope>NUCLEOTIDE SEQUENCE [LARGE SCALE GENOMIC DNA]</scope>
    <source>
        <strain evidence="3">DSM 45004</strain>
    </source>
</reference>
<dbReference type="RefSeq" id="WP_092926441.1">
    <property type="nucleotide sequence ID" value="NZ_FOMZ01000006.1"/>
</dbReference>
<evidence type="ECO:0000313" key="3">
    <source>
        <dbReference type="Proteomes" id="UP000198716"/>
    </source>
</evidence>
<dbReference type="AlphaFoldDB" id="A0A1I1WS31"/>
<dbReference type="CDD" id="cd05829">
    <property type="entry name" value="Sortase_F"/>
    <property type="match status" value="1"/>
</dbReference>
<dbReference type="EMBL" id="FOMZ01000006">
    <property type="protein sequence ID" value="SFD97852.1"/>
    <property type="molecule type" value="Genomic_DNA"/>
</dbReference>
<dbReference type="SUPFAM" id="SSF63817">
    <property type="entry name" value="Sortase"/>
    <property type="match status" value="1"/>
</dbReference>
<dbReference type="Pfam" id="PF04203">
    <property type="entry name" value="Sortase"/>
    <property type="match status" value="1"/>
</dbReference>
<sequence length="212" mass="22755">MSFLGRGSSVVRSGHGAWVPVAATLLLTLPWLLTGAAAPVGSESGRARSAVSANTAIHQRFVPRQQALPVRVRIPALELVAPVDPLELTDEGRLAAPDSANRTGWWRAGPEPGEQGPAVIAGHVDSRNGPAVFYELDTLSPGNRVFVDRADGSTAVFRTYRSERHAKSDFPTNRVYAATTAPELRLITCGGVFDDRSGDYLDNVIVFAVRIR</sequence>
<protein>
    <submittedName>
        <fullName evidence="2">Sortase family protein</fullName>
    </submittedName>
</protein>
<dbReference type="InterPro" id="IPR005754">
    <property type="entry name" value="Sortase"/>
</dbReference>
<evidence type="ECO:0000313" key="2">
    <source>
        <dbReference type="EMBL" id="SFD97852.1"/>
    </source>
</evidence>
<evidence type="ECO:0000256" key="1">
    <source>
        <dbReference type="ARBA" id="ARBA00022801"/>
    </source>
</evidence>
<dbReference type="Proteomes" id="UP000198716">
    <property type="component" value="Unassembled WGS sequence"/>
</dbReference>
<accession>A0A1I1WS31</accession>
<gene>
    <name evidence="2" type="ORF">SAMN04487819_10658</name>
</gene>
<keyword evidence="1" id="KW-0378">Hydrolase</keyword>
<dbReference type="InterPro" id="IPR042001">
    <property type="entry name" value="Sortase_F"/>
</dbReference>
<keyword evidence="3" id="KW-1185">Reference proteome</keyword>
<dbReference type="Gene3D" id="2.40.260.10">
    <property type="entry name" value="Sortase"/>
    <property type="match status" value="1"/>
</dbReference>
<dbReference type="InterPro" id="IPR023365">
    <property type="entry name" value="Sortase_dom-sf"/>
</dbReference>
<dbReference type="GO" id="GO:0016787">
    <property type="term" value="F:hydrolase activity"/>
    <property type="evidence" value="ECO:0007669"/>
    <property type="project" value="UniProtKB-KW"/>
</dbReference>
<name>A0A1I1WS31_9ACTN</name>
<dbReference type="NCBIfam" id="NF033748">
    <property type="entry name" value="class_F_sortase"/>
    <property type="match status" value="1"/>
</dbReference>
<organism evidence="2 3">
    <name type="scientific">Actinopolyspora alba</name>
    <dbReference type="NCBI Taxonomy" id="673379"/>
    <lineage>
        <taxon>Bacteria</taxon>
        <taxon>Bacillati</taxon>
        <taxon>Actinomycetota</taxon>
        <taxon>Actinomycetes</taxon>
        <taxon>Actinopolysporales</taxon>
        <taxon>Actinopolysporaceae</taxon>
        <taxon>Actinopolyspora</taxon>
        <taxon>Actinopolyspora alba group</taxon>
    </lineage>
</organism>